<gene>
    <name evidence="5" type="ORF">NIES46_30990</name>
</gene>
<evidence type="ECO:0000256" key="2">
    <source>
        <dbReference type="SAM" id="Phobius"/>
    </source>
</evidence>
<sequence>MSYPTTNQRQPKVLRVIFLSFIALIITSASATLGALTALLSPLKPEQPQNSSMVLNSLWRDRFRFRLSRPVNILVMGIDPPLPNQEEDGAIFGGRSDSMILVNFNPSDRHLNLLSIPRDTEVFIPGMGVGKINEANYWGGASLATEVVADTLNKVQINRYVRVSTGAFKELVNLLGGVEVFVPYPMSYRDNTQQLEIDLSPGWQTIDGDQADHFARFRSDAYGDIGRIQRQQALMEAIRERLQSPDVLRRIPQIIRVMLKYVDTNLDFEEMLTLVKFGLNLEPQQVRMVMLPGRDMGGYTSYWVVDDAARDRIMAQYFRVDSTGFVLPGPMERSGYQELSKRIKIAVQNASGNPQAAERVADYLFKQGFNNVYVVPGLPYTMRSTQIIVQGGDLGSAELLQEHIGFGTVRASSTGAINSDFTIRVGDDWQQRF</sequence>
<organism evidence="5 6">
    <name type="scientific">Limnospira platensis NIES-46</name>
    <dbReference type="NCBI Taxonomy" id="1236695"/>
    <lineage>
        <taxon>Bacteria</taxon>
        <taxon>Bacillati</taxon>
        <taxon>Cyanobacteriota</taxon>
        <taxon>Cyanophyceae</taxon>
        <taxon>Oscillatoriophycideae</taxon>
        <taxon>Oscillatoriales</taxon>
        <taxon>Sirenicapillariaceae</taxon>
        <taxon>Limnospira</taxon>
    </lineage>
</organism>
<accession>A0A5M3TAY8</accession>
<evidence type="ECO:0000313" key="6">
    <source>
        <dbReference type="Proteomes" id="UP000326169"/>
    </source>
</evidence>
<feature type="domain" description="Cell envelope-related transcriptional attenuator" evidence="3">
    <location>
        <begin position="95"/>
        <end position="243"/>
    </location>
</feature>
<dbReference type="Pfam" id="PF13399">
    <property type="entry name" value="LytR_C"/>
    <property type="match status" value="1"/>
</dbReference>
<dbReference type="InterPro" id="IPR004474">
    <property type="entry name" value="LytR_CpsA_psr"/>
</dbReference>
<proteinExistence type="inferred from homology"/>
<dbReference type="Gene3D" id="3.30.70.2390">
    <property type="match status" value="1"/>
</dbReference>
<dbReference type="Proteomes" id="UP000326169">
    <property type="component" value="Unassembled WGS sequence"/>
</dbReference>
<dbReference type="GeneID" id="301683905"/>
<keyword evidence="2" id="KW-0472">Membrane</keyword>
<keyword evidence="2" id="KW-0812">Transmembrane</keyword>
<evidence type="ECO:0000259" key="4">
    <source>
        <dbReference type="Pfam" id="PF13399"/>
    </source>
</evidence>
<dbReference type="RefSeq" id="WP_006619286.1">
    <property type="nucleotide sequence ID" value="NZ_BIMW01000122.1"/>
</dbReference>
<comment type="caution">
    <text evidence="5">The sequence shown here is derived from an EMBL/GenBank/DDBJ whole genome shotgun (WGS) entry which is preliminary data.</text>
</comment>
<protein>
    <submittedName>
        <fullName evidence="5">LytR-membrane bound transcriptional regulator</fullName>
    </submittedName>
</protein>
<feature type="domain" description="LytR/CpsA/Psr regulator C-terminal" evidence="4">
    <location>
        <begin position="342"/>
        <end position="429"/>
    </location>
</feature>
<dbReference type="Pfam" id="PF03816">
    <property type="entry name" value="LytR_cpsA_psr"/>
    <property type="match status" value="1"/>
</dbReference>
<comment type="similarity">
    <text evidence="1">Belongs to the LytR/CpsA/Psr (LCP) family.</text>
</comment>
<dbReference type="Gene3D" id="3.40.630.190">
    <property type="entry name" value="LCP protein"/>
    <property type="match status" value="1"/>
</dbReference>
<keyword evidence="6" id="KW-1185">Reference proteome</keyword>
<name>A0A5M3TAY8_LIMPL</name>
<feature type="transmembrane region" description="Helical" evidence="2">
    <location>
        <begin position="16"/>
        <end position="40"/>
    </location>
</feature>
<dbReference type="InterPro" id="IPR027381">
    <property type="entry name" value="LytR/CpsA/Psr_C"/>
</dbReference>
<dbReference type="PANTHER" id="PTHR33392">
    <property type="entry name" value="POLYISOPRENYL-TEICHOIC ACID--PEPTIDOGLYCAN TEICHOIC ACID TRANSFERASE TAGU"/>
    <property type="match status" value="1"/>
</dbReference>
<dbReference type="NCBIfam" id="TIGR00350">
    <property type="entry name" value="lytR_cpsA_psr"/>
    <property type="match status" value="1"/>
</dbReference>
<dbReference type="EMBL" id="BIMW01000122">
    <property type="protein sequence ID" value="GCE95038.1"/>
    <property type="molecule type" value="Genomic_DNA"/>
</dbReference>
<evidence type="ECO:0000256" key="1">
    <source>
        <dbReference type="ARBA" id="ARBA00006068"/>
    </source>
</evidence>
<reference evidence="5 6" key="1">
    <citation type="journal article" date="2019" name="J Genomics">
        <title>The Draft Genome of a Hydrogen-producing Cyanobacterium, Arthrospira platensis NIES-46.</title>
        <authorList>
            <person name="Suzuki S."/>
            <person name="Yamaguchi H."/>
            <person name="Kawachi M."/>
        </authorList>
    </citation>
    <scope>NUCLEOTIDE SEQUENCE [LARGE SCALE GENOMIC DNA]</scope>
    <source>
        <strain evidence="5 6">NIES-46</strain>
    </source>
</reference>
<dbReference type="PANTHER" id="PTHR33392:SF6">
    <property type="entry name" value="POLYISOPRENYL-TEICHOIC ACID--PEPTIDOGLYCAN TEICHOIC ACID TRANSFERASE TAGU"/>
    <property type="match status" value="1"/>
</dbReference>
<evidence type="ECO:0000313" key="5">
    <source>
        <dbReference type="EMBL" id="GCE95038.1"/>
    </source>
</evidence>
<dbReference type="InterPro" id="IPR050922">
    <property type="entry name" value="LytR/CpsA/Psr_CW_biosynth"/>
</dbReference>
<evidence type="ECO:0000259" key="3">
    <source>
        <dbReference type="Pfam" id="PF03816"/>
    </source>
</evidence>
<keyword evidence="2" id="KW-1133">Transmembrane helix</keyword>